<dbReference type="EMBL" id="JAZDWU010000006">
    <property type="protein sequence ID" value="KAK9998847.1"/>
    <property type="molecule type" value="Genomic_DNA"/>
</dbReference>
<sequence length="115" mass="13032">MAPKFSGKRWVRPMPLLKLATQEPLESLSKPPAEAIPGLPRANSSVLSLKKPVGGGPTHVNHSIFHRRISSWEDVKSIEAKGFNFFKDKLDHKRLLLHDKFFRADQMDHAPRGKE</sequence>
<proteinExistence type="predicted"/>
<comment type="caution">
    <text evidence="1">The sequence shown here is derived from an EMBL/GenBank/DDBJ whole genome shotgun (WGS) entry which is preliminary data.</text>
</comment>
<gene>
    <name evidence="1" type="ORF">SO802_018450</name>
</gene>
<organism evidence="1 2">
    <name type="scientific">Lithocarpus litseifolius</name>
    <dbReference type="NCBI Taxonomy" id="425828"/>
    <lineage>
        <taxon>Eukaryota</taxon>
        <taxon>Viridiplantae</taxon>
        <taxon>Streptophyta</taxon>
        <taxon>Embryophyta</taxon>
        <taxon>Tracheophyta</taxon>
        <taxon>Spermatophyta</taxon>
        <taxon>Magnoliopsida</taxon>
        <taxon>eudicotyledons</taxon>
        <taxon>Gunneridae</taxon>
        <taxon>Pentapetalae</taxon>
        <taxon>rosids</taxon>
        <taxon>fabids</taxon>
        <taxon>Fagales</taxon>
        <taxon>Fagaceae</taxon>
        <taxon>Lithocarpus</taxon>
    </lineage>
</organism>
<evidence type="ECO:0000313" key="1">
    <source>
        <dbReference type="EMBL" id="KAK9998847.1"/>
    </source>
</evidence>
<keyword evidence="2" id="KW-1185">Reference proteome</keyword>
<dbReference type="AlphaFoldDB" id="A0AAW2CKV8"/>
<accession>A0AAW2CKV8</accession>
<protein>
    <submittedName>
        <fullName evidence="1">Uncharacterized protein</fullName>
    </submittedName>
</protein>
<dbReference type="Proteomes" id="UP001459277">
    <property type="component" value="Unassembled WGS sequence"/>
</dbReference>
<name>A0AAW2CKV8_9ROSI</name>
<evidence type="ECO:0000313" key="2">
    <source>
        <dbReference type="Proteomes" id="UP001459277"/>
    </source>
</evidence>
<reference evidence="1 2" key="1">
    <citation type="submission" date="2024-01" db="EMBL/GenBank/DDBJ databases">
        <title>A telomere-to-telomere, gap-free genome of sweet tea (Lithocarpus litseifolius).</title>
        <authorList>
            <person name="Zhou J."/>
        </authorList>
    </citation>
    <scope>NUCLEOTIDE SEQUENCE [LARGE SCALE GENOMIC DNA]</scope>
    <source>
        <strain evidence="1">Zhou-2022a</strain>
        <tissue evidence="1">Leaf</tissue>
    </source>
</reference>